<dbReference type="GO" id="GO:0004372">
    <property type="term" value="F:glycine hydroxymethyltransferase activity"/>
    <property type="evidence" value="ECO:0007669"/>
    <property type="project" value="TreeGrafter"/>
</dbReference>
<dbReference type="PANTHER" id="PTHR11680">
    <property type="entry name" value="SERINE HYDROXYMETHYLTRANSFERASE"/>
    <property type="match status" value="1"/>
</dbReference>
<dbReference type="VEuPathDB" id="MicrosporidiaDB:VCUG_00329"/>
<dbReference type="GeneID" id="19878217"/>
<dbReference type="STRING" id="948595.L2GWN7"/>
<accession>L2GWN7</accession>
<dbReference type="OrthoDB" id="10265628at2759"/>
<evidence type="ECO:0000259" key="3">
    <source>
        <dbReference type="Pfam" id="PF00464"/>
    </source>
</evidence>
<dbReference type="InterPro" id="IPR015422">
    <property type="entry name" value="PyrdxlP-dep_Trfase_small"/>
</dbReference>
<dbReference type="SUPFAM" id="SSF53383">
    <property type="entry name" value="PLP-dependent transferases"/>
    <property type="match status" value="1"/>
</dbReference>
<evidence type="ECO:0000313" key="4">
    <source>
        <dbReference type="EMBL" id="ELA48091.1"/>
    </source>
</evidence>
<organism evidence="4 5">
    <name type="scientific">Vavraia culicis (isolate floridensis)</name>
    <name type="common">Microsporidian parasite</name>
    <dbReference type="NCBI Taxonomy" id="948595"/>
    <lineage>
        <taxon>Eukaryota</taxon>
        <taxon>Fungi</taxon>
        <taxon>Fungi incertae sedis</taxon>
        <taxon>Microsporidia</taxon>
        <taxon>Pleistophoridae</taxon>
        <taxon>Vavraia</taxon>
    </lineage>
</organism>
<dbReference type="EMBL" id="GL877407">
    <property type="protein sequence ID" value="ELA48091.1"/>
    <property type="molecule type" value="Genomic_DNA"/>
</dbReference>
<keyword evidence="2" id="KW-0663">Pyridoxal phosphate</keyword>
<evidence type="ECO:0000256" key="1">
    <source>
        <dbReference type="ARBA" id="ARBA00001933"/>
    </source>
</evidence>
<dbReference type="InterPro" id="IPR039429">
    <property type="entry name" value="SHMT-like_dom"/>
</dbReference>
<evidence type="ECO:0000256" key="2">
    <source>
        <dbReference type="ARBA" id="ARBA00022898"/>
    </source>
</evidence>
<dbReference type="InterPro" id="IPR015421">
    <property type="entry name" value="PyrdxlP-dep_Trfase_major"/>
</dbReference>
<dbReference type="UniPathway" id="UPA00193"/>
<name>L2GWN7_VAVCU</name>
<dbReference type="InParanoid" id="L2GWN7"/>
<dbReference type="Gene3D" id="3.90.1150.10">
    <property type="entry name" value="Aspartate Aminotransferase, domain 1"/>
    <property type="match status" value="1"/>
</dbReference>
<dbReference type="HOGENOM" id="CLU_022477_2_1_1"/>
<dbReference type="Proteomes" id="UP000011081">
    <property type="component" value="Unassembled WGS sequence"/>
</dbReference>
<feature type="domain" description="Serine hydroxymethyltransferase-like" evidence="3">
    <location>
        <begin position="10"/>
        <end position="387"/>
    </location>
</feature>
<protein>
    <recommendedName>
        <fullName evidence="3">Serine hydroxymethyltransferase-like domain-containing protein</fullName>
    </recommendedName>
</protein>
<proteinExistence type="predicted"/>
<dbReference type="GO" id="GO:0035999">
    <property type="term" value="P:tetrahydrofolate interconversion"/>
    <property type="evidence" value="ECO:0007669"/>
    <property type="project" value="UniProtKB-UniPathway"/>
</dbReference>
<dbReference type="GO" id="GO:0019264">
    <property type="term" value="P:glycine biosynthetic process from serine"/>
    <property type="evidence" value="ECO:0007669"/>
    <property type="project" value="TreeGrafter"/>
</dbReference>
<dbReference type="AlphaFoldDB" id="L2GWN7"/>
<keyword evidence="5" id="KW-1185">Reference proteome</keyword>
<evidence type="ECO:0000313" key="5">
    <source>
        <dbReference type="Proteomes" id="UP000011081"/>
    </source>
</evidence>
<dbReference type="PANTHER" id="PTHR11680:SF35">
    <property type="entry name" value="SERINE HYDROXYMETHYLTRANSFERASE 1"/>
    <property type="match status" value="1"/>
</dbReference>
<dbReference type="InterPro" id="IPR049943">
    <property type="entry name" value="Ser_HO-MeTrfase-like"/>
</dbReference>
<dbReference type="GO" id="GO:0030170">
    <property type="term" value="F:pyridoxal phosphate binding"/>
    <property type="evidence" value="ECO:0007669"/>
    <property type="project" value="TreeGrafter"/>
</dbReference>
<dbReference type="Gene3D" id="3.40.640.10">
    <property type="entry name" value="Type I PLP-dependent aspartate aminotransferase-like (Major domain)"/>
    <property type="match status" value="1"/>
</dbReference>
<gene>
    <name evidence="4" type="ORF">VCUG_00329</name>
</gene>
<sequence>MERSLWRELRKTDKRAYGLYMKEIRHQKKTLSLNANDNIVSVSVLEAASSLFVNSYPENYRSTRNLGRTKYHEEVEKMAVRRALRLFKLSTKKWCANVRLVSGTSANFVAFMALAGVGGKVLGIKQEMGGHHSFTFLPDRNQSTFQERIFDPLSYGVRNDGCIDYEAIKNAAIQSRPKVIIAGGYAISSDMDFRKIRAIARSVGAILLGDISHPSGLISHGLMNNPFKYCDVITTVMQKTMGGPRAGIIYCRKKYEQLISNAQTVLCGNSHTHIILQVAVALKEALSEGHYEMSKKIQSNARHLREILLGYRFNTYTTDSHMILIDMECAIKAYNFEVVADFLCISLDRVSLATHPCVYRPTGIRVGTTGITRRGMGEKEVERIAKILWSIKQYVDEDFNTKMLNYEKTTDEETGLVFDSRCLKAEELKMSPKLQRMKRMVEKITKRFPIPFFVPNSRNRCI</sequence>
<dbReference type="GO" id="GO:0005739">
    <property type="term" value="C:mitochondrion"/>
    <property type="evidence" value="ECO:0007669"/>
    <property type="project" value="TreeGrafter"/>
</dbReference>
<dbReference type="InterPro" id="IPR015424">
    <property type="entry name" value="PyrdxlP-dep_Trfase"/>
</dbReference>
<reference evidence="5" key="1">
    <citation type="submission" date="2011-03" db="EMBL/GenBank/DDBJ databases">
        <title>The genome sequence of Vavraia culicis strain floridensis.</title>
        <authorList>
            <consortium name="The Broad Institute Genome Sequencing Platform"/>
            <person name="Cuomo C."/>
            <person name="Becnel J."/>
            <person name="Sanscrainte N."/>
            <person name="Young S.K."/>
            <person name="Zeng Q."/>
            <person name="Gargeya S."/>
            <person name="Fitzgerald M."/>
            <person name="Haas B."/>
            <person name="Abouelleil A."/>
            <person name="Alvarado L."/>
            <person name="Arachchi H.M."/>
            <person name="Berlin A."/>
            <person name="Chapman S.B."/>
            <person name="Gearin G."/>
            <person name="Goldberg J."/>
            <person name="Griggs A."/>
            <person name="Gujja S."/>
            <person name="Hansen M."/>
            <person name="Heiman D."/>
            <person name="Howarth C."/>
            <person name="Larimer J."/>
            <person name="Lui A."/>
            <person name="MacDonald P.J.P."/>
            <person name="McCowen C."/>
            <person name="Montmayeur A."/>
            <person name="Murphy C."/>
            <person name="Neiman D."/>
            <person name="Pearson M."/>
            <person name="Priest M."/>
            <person name="Roberts A."/>
            <person name="Saif S."/>
            <person name="Shea T."/>
            <person name="Sisk P."/>
            <person name="Stolte C."/>
            <person name="Sykes S."/>
            <person name="Wortman J."/>
            <person name="Nusbaum C."/>
            <person name="Birren B."/>
        </authorList>
    </citation>
    <scope>NUCLEOTIDE SEQUENCE [LARGE SCALE GENOMIC DNA]</scope>
    <source>
        <strain evidence="5">floridensis</strain>
    </source>
</reference>
<dbReference type="Pfam" id="PF00464">
    <property type="entry name" value="SHMT"/>
    <property type="match status" value="1"/>
</dbReference>
<dbReference type="RefSeq" id="XP_008073351.1">
    <property type="nucleotide sequence ID" value="XM_008075160.1"/>
</dbReference>
<comment type="cofactor">
    <cofactor evidence="1">
        <name>pyridoxal 5'-phosphate</name>
        <dbReference type="ChEBI" id="CHEBI:597326"/>
    </cofactor>
</comment>